<evidence type="ECO:0000256" key="1">
    <source>
        <dbReference type="ARBA" id="ARBA00023015"/>
    </source>
</evidence>
<feature type="repeat" description="TPR" evidence="4">
    <location>
        <begin position="468"/>
        <end position="501"/>
    </location>
</feature>
<comment type="caution">
    <text evidence="7">The sequence shown here is derived from an EMBL/GenBank/DDBJ whole genome shotgun (WGS) entry which is preliminary data.</text>
</comment>
<dbReference type="Gene3D" id="1.25.40.10">
    <property type="entry name" value="Tetratricopeptide repeat domain"/>
    <property type="match status" value="2"/>
</dbReference>
<gene>
    <name evidence="7" type="ORF">D7Z94_05705</name>
</gene>
<accession>A0A3B0CDH4</accession>
<dbReference type="SMART" id="SM00342">
    <property type="entry name" value="HTH_ARAC"/>
    <property type="match status" value="1"/>
</dbReference>
<keyword evidence="4" id="KW-0802">TPR repeat</keyword>
<dbReference type="PROSITE" id="PS01124">
    <property type="entry name" value="HTH_ARAC_FAMILY_2"/>
    <property type="match status" value="1"/>
</dbReference>
<name>A0A3B0CDH4_9FLAO</name>
<evidence type="ECO:0000313" key="7">
    <source>
        <dbReference type="EMBL" id="RKN83320.1"/>
    </source>
</evidence>
<evidence type="ECO:0000313" key="8">
    <source>
        <dbReference type="Proteomes" id="UP000276603"/>
    </source>
</evidence>
<keyword evidence="5" id="KW-0472">Membrane</keyword>
<dbReference type="GO" id="GO:0043565">
    <property type="term" value="F:sequence-specific DNA binding"/>
    <property type="evidence" value="ECO:0007669"/>
    <property type="project" value="InterPro"/>
</dbReference>
<dbReference type="InterPro" id="IPR019734">
    <property type="entry name" value="TPR_rpt"/>
</dbReference>
<protein>
    <submittedName>
        <fullName evidence="7">Helix-turn-helix domain-containing protein</fullName>
    </submittedName>
</protein>
<keyword evidence="2" id="KW-0238">DNA-binding</keyword>
<dbReference type="PROSITE" id="PS50005">
    <property type="entry name" value="TPR"/>
    <property type="match status" value="2"/>
</dbReference>
<evidence type="ECO:0000256" key="3">
    <source>
        <dbReference type="ARBA" id="ARBA00023163"/>
    </source>
</evidence>
<dbReference type="SUPFAM" id="SSF48452">
    <property type="entry name" value="TPR-like"/>
    <property type="match status" value="1"/>
</dbReference>
<dbReference type="Pfam" id="PF12833">
    <property type="entry name" value="HTH_18"/>
    <property type="match status" value="1"/>
</dbReference>
<feature type="repeat" description="TPR" evidence="4">
    <location>
        <begin position="502"/>
        <end position="535"/>
    </location>
</feature>
<keyword evidence="8" id="KW-1185">Reference proteome</keyword>
<dbReference type="Gene3D" id="1.10.10.60">
    <property type="entry name" value="Homeodomain-like"/>
    <property type="match status" value="1"/>
</dbReference>
<keyword evidence="3" id="KW-0804">Transcription</keyword>
<dbReference type="RefSeq" id="WP_120710527.1">
    <property type="nucleotide sequence ID" value="NZ_RBCJ01000001.1"/>
</dbReference>
<evidence type="ECO:0000256" key="4">
    <source>
        <dbReference type="PROSITE-ProRule" id="PRU00339"/>
    </source>
</evidence>
<dbReference type="InterPro" id="IPR018060">
    <property type="entry name" value="HTH_AraC"/>
</dbReference>
<organism evidence="7 8">
    <name type="scientific">Ulvibacterium marinum</name>
    <dbReference type="NCBI Taxonomy" id="2419782"/>
    <lineage>
        <taxon>Bacteria</taxon>
        <taxon>Pseudomonadati</taxon>
        <taxon>Bacteroidota</taxon>
        <taxon>Flavobacteriia</taxon>
        <taxon>Flavobacteriales</taxon>
        <taxon>Flavobacteriaceae</taxon>
        <taxon>Ulvibacterium</taxon>
    </lineage>
</organism>
<reference evidence="7 8" key="1">
    <citation type="submission" date="2018-10" db="EMBL/GenBank/DDBJ databases">
        <title>Ulvibacterium marinum gen. nov., sp. nov., a novel marine bacterium of the family Flavobacteriaceae, isolated from a culture of the green alga Ulva prolifera.</title>
        <authorList>
            <person name="Zhang Z."/>
        </authorList>
    </citation>
    <scope>NUCLEOTIDE SEQUENCE [LARGE SCALE GENOMIC DNA]</scope>
    <source>
        <strain evidence="7 8">CCMM003</strain>
    </source>
</reference>
<dbReference type="PANTHER" id="PTHR43280">
    <property type="entry name" value="ARAC-FAMILY TRANSCRIPTIONAL REGULATOR"/>
    <property type="match status" value="1"/>
</dbReference>
<keyword evidence="5" id="KW-1133">Transmembrane helix</keyword>
<dbReference type="OrthoDB" id="9779074at2"/>
<dbReference type="Pfam" id="PF13181">
    <property type="entry name" value="TPR_8"/>
    <property type="match status" value="1"/>
</dbReference>
<dbReference type="SUPFAM" id="SSF46689">
    <property type="entry name" value="Homeodomain-like"/>
    <property type="match status" value="1"/>
</dbReference>
<sequence>MASSDYKGQDDVFVEKLEEIVLANIGNENFNVEELARTYGASRSQLHRKLKRIKGQSVSQFIRELRLREAMKMLRNDVASVSEIAFRVGFNSTSYFNTCFHERYGHPPGKVKHQTTFKAVNKLSVASVAEQSIDSHKRKALLKNPWIISVASISFLLAAFLTIKAFTSKKENIEQVSIAVLPLDHLSEDTSKEYLTAGIHDALIGELGTIKGLRVISRISTLQFKDKELPIRDIAKQLGADHLVEGSLIYKGDSIRMQLQLIDVFPEEKHIWAKDYHNSVNDILSVQNTAIQDIANSIEVTLGDERKQRFQLQQNTNPETYKAYLRGIYYLTKSNAEDFQKGLNYLHQAVEIDPADPLAYAGLAEGYALLGHGPDPMNAPWRRGKAAALKALDLDPKSAKAHSALAMIQLYYERDWKAAEQSFAIAEKLNPNLPYNHYHYSWYLILLGKWEEAVKEHQLAKQLDPLAPLITSDMGLLHLWMGNHKKAMEEVKEALEIDKEYAPAWRTLGDIYIAKGMPQEGISAIKKSIEINPAALYGLGIAYAKIGNKDKALEIASELRKGAVSSREAFGLTLIYAHLGDFDEAFKWLSKKPLDVFAPWLRVWNGPEDFRKEPRFKQFLKELNLPPLEPSAT</sequence>
<dbReference type="Gene3D" id="3.40.50.10070">
    <property type="entry name" value="TolB, N-terminal domain"/>
    <property type="match status" value="1"/>
</dbReference>
<dbReference type="AlphaFoldDB" id="A0A3B0CDH4"/>
<feature type="domain" description="HTH araC/xylS-type" evidence="6">
    <location>
        <begin position="15"/>
        <end position="114"/>
    </location>
</feature>
<feature type="transmembrane region" description="Helical" evidence="5">
    <location>
        <begin position="146"/>
        <end position="166"/>
    </location>
</feature>
<evidence type="ECO:0000256" key="5">
    <source>
        <dbReference type="SAM" id="Phobius"/>
    </source>
</evidence>
<evidence type="ECO:0000256" key="2">
    <source>
        <dbReference type="ARBA" id="ARBA00023125"/>
    </source>
</evidence>
<evidence type="ECO:0000259" key="6">
    <source>
        <dbReference type="PROSITE" id="PS01124"/>
    </source>
</evidence>
<proteinExistence type="predicted"/>
<keyword evidence="1" id="KW-0805">Transcription regulation</keyword>
<dbReference type="InterPro" id="IPR011990">
    <property type="entry name" value="TPR-like_helical_dom_sf"/>
</dbReference>
<keyword evidence="5" id="KW-0812">Transmembrane</keyword>
<dbReference type="Proteomes" id="UP000276603">
    <property type="component" value="Unassembled WGS sequence"/>
</dbReference>
<dbReference type="GO" id="GO:0003700">
    <property type="term" value="F:DNA-binding transcription factor activity"/>
    <property type="evidence" value="ECO:0007669"/>
    <property type="project" value="InterPro"/>
</dbReference>
<dbReference type="PANTHER" id="PTHR43280:SF2">
    <property type="entry name" value="HTH-TYPE TRANSCRIPTIONAL REGULATOR EXSA"/>
    <property type="match status" value="1"/>
</dbReference>
<dbReference type="SMART" id="SM00028">
    <property type="entry name" value="TPR"/>
    <property type="match status" value="4"/>
</dbReference>
<dbReference type="EMBL" id="RBCJ01000001">
    <property type="protein sequence ID" value="RKN83320.1"/>
    <property type="molecule type" value="Genomic_DNA"/>
</dbReference>
<dbReference type="InterPro" id="IPR009057">
    <property type="entry name" value="Homeodomain-like_sf"/>
</dbReference>